<evidence type="ECO:0000256" key="8">
    <source>
        <dbReference type="SAM" id="MobiDB-lite"/>
    </source>
</evidence>
<dbReference type="OrthoDB" id="361242at2759"/>
<keyword evidence="5 7" id="KW-0234">DNA repair</keyword>
<evidence type="ECO:0000256" key="1">
    <source>
        <dbReference type="ARBA" id="ARBA00004123"/>
    </source>
</evidence>
<accession>A0A5C2SA80</accession>
<evidence type="ECO:0000256" key="6">
    <source>
        <dbReference type="ARBA" id="ARBA00023242"/>
    </source>
</evidence>
<evidence type="ECO:0000256" key="2">
    <source>
        <dbReference type="ARBA" id="ARBA00008997"/>
    </source>
</evidence>
<evidence type="ECO:0000256" key="4">
    <source>
        <dbReference type="ARBA" id="ARBA00023172"/>
    </source>
</evidence>
<dbReference type="Pfam" id="PF08743">
    <property type="entry name" value="Nse4_C"/>
    <property type="match status" value="1"/>
</dbReference>
<dbReference type="AlphaFoldDB" id="A0A5C2SA80"/>
<proteinExistence type="inferred from homology"/>
<dbReference type="GO" id="GO:0006310">
    <property type="term" value="P:DNA recombination"/>
    <property type="evidence" value="ECO:0007669"/>
    <property type="project" value="UniProtKB-UniRule"/>
</dbReference>
<feature type="region of interest" description="Disordered" evidence="8">
    <location>
        <begin position="1"/>
        <end position="20"/>
    </location>
</feature>
<comment type="subcellular location">
    <subcellularLocation>
        <location evidence="1 7">Nucleus</location>
    </subcellularLocation>
</comment>
<feature type="compositionally biased region" description="Acidic residues" evidence="8">
    <location>
        <begin position="1"/>
        <end position="16"/>
    </location>
</feature>
<feature type="domain" description="Non-structural maintenance of chromosome element 4 C-terminal" evidence="9">
    <location>
        <begin position="241"/>
        <end position="328"/>
    </location>
</feature>
<dbReference type="GO" id="GO:0006281">
    <property type="term" value="P:DNA repair"/>
    <property type="evidence" value="ECO:0007669"/>
    <property type="project" value="UniProtKB-UniRule"/>
</dbReference>
<name>A0A5C2SA80_9APHY</name>
<reference evidence="11" key="1">
    <citation type="journal article" date="2018" name="Genome Biol. Evol.">
        <title>Genomics and development of Lentinus tigrinus, a white-rot wood-decaying mushroom with dimorphic fruiting bodies.</title>
        <authorList>
            <person name="Wu B."/>
            <person name="Xu Z."/>
            <person name="Knudson A."/>
            <person name="Carlson A."/>
            <person name="Chen N."/>
            <person name="Kovaka S."/>
            <person name="LaButti K."/>
            <person name="Lipzen A."/>
            <person name="Pennachio C."/>
            <person name="Riley R."/>
            <person name="Schakwitz W."/>
            <person name="Umezawa K."/>
            <person name="Ohm R.A."/>
            <person name="Grigoriev I.V."/>
            <person name="Nagy L.G."/>
            <person name="Gibbons J."/>
            <person name="Hibbett D."/>
        </authorList>
    </citation>
    <scope>NUCLEOTIDE SEQUENCE [LARGE SCALE GENOMIC DNA]</scope>
    <source>
        <strain evidence="11">ALCF2SS1-6</strain>
    </source>
</reference>
<evidence type="ECO:0000256" key="7">
    <source>
        <dbReference type="RuleBase" id="RU365071"/>
    </source>
</evidence>
<sequence length="344" mass="39323">MPADDVDMAYDPDQDQETTRDIRRKYRQRAAQFTDNQDISTEDVAAALREADTLFSEVRAISEATNDSALLLHISNFGAAKARAMKSGSGAFDVDDFVARLITYMGGRKPLSPVGEDEEDASEYDAGGAPLDWERIGRRALAKSKRVPVMDFMCVSLCLRVLCVILWTLYRSRGHFYRLGPLSIEQKKRNIGKRARLEKNQADMKKPQEIHEEDITRSENETTKNVAQLEHILQEMEGESINIFRFIINPNDFGQSVENLFYLSFLIRDGKCAFAIDEESGEPTIMLCEQPTQEDYADGLVKHQMVMEFDMHTWKRAIEVFGITEPMIPQRQKSEMRIGNKWYG</sequence>
<feature type="domain" description="Nse4/EID protein Nse3/MAGE-binding" evidence="10">
    <location>
        <begin position="67"/>
        <end position="121"/>
    </location>
</feature>
<dbReference type="Pfam" id="PF15412">
    <property type="entry name" value="Nse4-Nse3_bdg"/>
    <property type="match status" value="1"/>
</dbReference>
<comment type="subunit">
    <text evidence="7">Component of the SMC5-SMC6 complex.</text>
</comment>
<dbReference type="PANTHER" id="PTHR16140:SF0">
    <property type="entry name" value="NON-STRUCTURAL MAINTENANCE OF CHROMOSOMES ELEMENT 4"/>
    <property type="match status" value="1"/>
</dbReference>
<dbReference type="STRING" id="1328759.A0A5C2SA80"/>
<dbReference type="InterPro" id="IPR027786">
    <property type="entry name" value="Nse4/EID"/>
</dbReference>
<dbReference type="GO" id="GO:0005634">
    <property type="term" value="C:nucleus"/>
    <property type="evidence" value="ECO:0007669"/>
    <property type="project" value="UniProtKB-SubCell"/>
</dbReference>
<keyword evidence="4 7" id="KW-0233">DNA recombination</keyword>
<organism evidence="11 12">
    <name type="scientific">Lentinus tigrinus ALCF2SS1-6</name>
    <dbReference type="NCBI Taxonomy" id="1328759"/>
    <lineage>
        <taxon>Eukaryota</taxon>
        <taxon>Fungi</taxon>
        <taxon>Dikarya</taxon>
        <taxon>Basidiomycota</taxon>
        <taxon>Agaricomycotina</taxon>
        <taxon>Agaricomycetes</taxon>
        <taxon>Polyporales</taxon>
        <taxon>Polyporaceae</taxon>
        <taxon>Lentinus</taxon>
    </lineage>
</organism>
<feature type="region of interest" description="Disordered" evidence="8">
    <location>
        <begin position="199"/>
        <end position="219"/>
    </location>
</feature>
<evidence type="ECO:0000313" key="11">
    <source>
        <dbReference type="EMBL" id="RPD58216.1"/>
    </source>
</evidence>
<dbReference type="InterPro" id="IPR029225">
    <property type="entry name" value="Nse4_Nse3-bd"/>
</dbReference>
<gene>
    <name evidence="11" type="ORF">L227DRAFT_587218</name>
</gene>
<evidence type="ECO:0000259" key="9">
    <source>
        <dbReference type="Pfam" id="PF08743"/>
    </source>
</evidence>
<dbReference type="Proteomes" id="UP000313359">
    <property type="component" value="Unassembled WGS sequence"/>
</dbReference>
<dbReference type="PANTHER" id="PTHR16140">
    <property type="entry name" value="NON-STRUCTURAL MAINTENANCE OF CHROMOSOMES ELEMENT 4"/>
    <property type="match status" value="1"/>
</dbReference>
<evidence type="ECO:0000313" key="12">
    <source>
        <dbReference type="Proteomes" id="UP000313359"/>
    </source>
</evidence>
<evidence type="ECO:0000259" key="10">
    <source>
        <dbReference type="Pfam" id="PF15412"/>
    </source>
</evidence>
<keyword evidence="3 7" id="KW-0227">DNA damage</keyword>
<keyword evidence="6 7" id="KW-0539">Nucleus</keyword>
<evidence type="ECO:0000256" key="5">
    <source>
        <dbReference type="ARBA" id="ARBA00023204"/>
    </source>
</evidence>
<comment type="similarity">
    <text evidence="2 7">Belongs to the NSE4 family.</text>
</comment>
<evidence type="ECO:0000256" key="3">
    <source>
        <dbReference type="ARBA" id="ARBA00022763"/>
    </source>
</evidence>
<comment type="function">
    <text evidence="7">Component of the SMC5-SMC6 complex, that promotes sister chromatid alignment after DNA damage and facilitates double-stranded DNA breaks (DSBs) repair via homologous recombination between sister chromatids.</text>
</comment>
<dbReference type="InterPro" id="IPR014854">
    <property type="entry name" value="Nse4_C"/>
</dbReference>
<dbReference type="GO" id="GO:0030915">
    <property type="term" value="C:Smc5-Smc6 complex"/>
    <property type="evidence" value="ECO:0007669"/>
    <property type="project" value="UniProtKB-UniRule"/>
</dbReference>
<keyword evidence="12" id="KW-1185">Reference proteome</keyword>
<dbReference type="EMBL" id="ML122276">
    <property type="protein sequence ID" value="RPD58216.1"/>
    <property type="molecule type" value="Genomic_DNA"/>
</dbReference>
<protein>
    <recommendedName>
        <fullName evidence="7">Non-structural maintenance of chromosomes element 4</fullName>
    </recommendedName>
</protein>